<keyword evidence="3" id="KW-1185">Reference proteome</keyword>
<comment type="caution">
    <text evidence="2">The sequence shown here is derived from an EMBL/GenBank/DDBJ whole genome shotgun (WGS) entry which is preliminary data.</text>
</comment>
<sequence length="180" mass="20134">MDTNSSVISLQTSLEPRHRRIKALKLDTSAPIKDSALTLVGRVIRVTLDVFKPLEKESIFDFSSGEEQVLTVTAPNVTASFLVSLIVLFASFNPGKQLVLHRPILHKLTAPALGEILQGSIVFHSLSRERRPPYSQRVDRHGRPFRERLPLLNKGAPQKNKLTLDGRPLLKMLMGNALRQ</sequence>
<evidence type="ECO:0000313" key="3">
    <source>
        <dbReference type="Proteomes" id="UP000824890"/>
    </source>
</evidence>
<organism evidence="2 3">
    <name type="scientific">Brassica napus</name>
    <name type="common">Rape</name>
    <dbReference type="NCBI Taxonomy" id="3708"/>
    <lineage>
        <taxon>Eukaryota</taxon>
        <taxon>Viridiplantae</taxon>
        <taxon>Streptophyta</taxon>
        <taxon>Embryophyta</taxon>
        <taxon>Tracheophyta</taxon>
        <taxon>Spermatophyta</taxon>
        <taxon>Magnoliopsida</taxon>
        <taxon>eudicotyledons</taxon>
        <taxon>Gunneridae</taxon>
        <taxon>Pentapetalae</taxon>
        <taxon>rosids</taxon>
        <taxon>malvids</taxon>
        <taxon>Brassicales</taxon>
        <taxon>Brassicaceae</taxon>
        <taxon>Brassiceae</taxon>
        <taxon>Brassica</taxon>
    </lineage>
</organism>
<gene>
    <name evidence="2" type="ORF">HID58_075120</name>
</gene>
<name>A0ABQ7YIR2_BRANA</name>
<keyword evidence="1" id="KW-1133">Transmembrane helix</keyword>
<keyword evidence="1" id="KW-0812">Transmembrane</keyword>
<keyword evidence="1" id="KW-0472">Membrane</keyword>
<dbReference type="EMBL" id="JAGKQM010000017">
    <property type="protein sequence ID" value="KAH0868098.1"/>
    <property type="molecule type" value="Genomic_DNA"/>
</dbReference>
<reference evidence="2 3" key="1">
    <citation type="submission" date="2021-05" db="EMBL/GenBank/DDBJ databases">
        <title>Genome Assembly of Synthetic Allotetraploid Brassica napus Reveals Homoeologous Exchanges between Subgenomes.</title>
        <authorList>
            <person name="Davis J.T."/>
        </authorList>
    </citation>
    <scope>NUCLEOTIDE SEQUENCE [LARGE SCALE GENOMIC DNA]</scope>
    <source>
        <strain evidence="3">cv. Da-Ae</strain>
        <tissue evidence="2">Seedling</tissue>
    </source>
</reference>
<accession>A0ABQ7YIR2</accession>
<dbReference type="Proteomes" id="UP000824890">
    <property type="component" value="Unassembled WGS sequence"/>
</dbReference>
<evidence type="ECO:0000256" key="1">
    <source>
        <dbReference type="SAM" id="Phobius"/>
    </source>
</evidence>
<evidence type="ECO:0000313" key="2">
    <source>
        <dbReference type="EMBL" id="KAH0868098.1"/>
    </source>
</evidence>
<protein>
    <submittedName>
        <fullName evidence="2">Uncharacterized protein</fullName>
    </submittedName>
</protein>
<feature type="transmembrane region" description="Helical" evidence="1">
    <location>
        <begin position="72"/>
        <end position="92"/>
    </location>
</feature>
<proteinExistence type="predicted"/>